<dbReference type="PROSITE" id="PS50222">
    <property type="entry name" value="EF_HAND_2"/>
    <property type="match status" value="2"/>
</dbReference>
<dbReference type="PRINTS" id="PR00450">
    <property type="entry name" value="RECOVERIN"/>
</dbReference>
<dbReference type="OrthoDB" id="191686at2759"/>
<dbReference type="PANTHER" id="PTHR23055">
    <property type="entry name" value="CALCIUM BINDING PROTEINS"/>
    <property type="match status" value="1"/>
</dbReference>
<evidence type="ECO:0000256" key="2">
    <source>
        <dbReference type="ARBA" id="ARBA00022737"/>
    </source>
</evidence>
<dbReference type="GO" id="GO:0005509">
    <property type="term" value="F:calcium ion binding"/>
    <property type="evidence" value="ECO:0007669"/>
    <property type="project" value="InterPro"/>
</dbReference>
<dbReference type="AlphaFoldDB" id="A0A813S625"/>
<dbReference type="SUPFAM" id="SSF47473">
    <property type="entry name" value="EF-hand"/>
    <property type="match status" value="1"/>
</dbReference>
<dbReference type="Pfam" id="PF13202">
    <property type="entry name" value="EF-hand_5"/>
    <property type="match status" value="1"/>
</dbReference>
<evidence type="ECO:0000259" key="4">
    <source>
        <dbReference type="PROSITE" id="PS50222"/>
    </source>
</evidence>
<keyword evidence="2" id="KW-0677">Repeat</keyword>
<keyword evidence="6" id="KW-1185">Reference proteome</keyword>
<dbReference type="InterPro" id="IPR028846">
    <property type="entry name" value="Recoverin"/>
</dbReference>
<dbReference type="InterPro" id="IPR011992">
    <property type="entry name" value="EF-hand-dom_pair"/>
</dbReference>
<dbReference type="PANTHER" id="PTHR23055:SF69">
    <property type="entry name" value="NEURONAL CALCIUM SENSOR 2"/>
    <property type="match status" value="1"/>
</dbReference>
<evidence type="ECO:0000256" key="1">
    <source>
        <dbReference type="ARBA" id="ARBA00022723"/>
    </source>
</evidence>
<proteinExistence type="predicted"/>
<organism evidence="5 6">
    <name type="scientific">Brachionus calyciflorus</name>
    <dbReference type="NCBI Taxonomy" id="104777"/>
    <lineage>
        <taxon>Eukaryota</taxon>
        <taxon>Metazoa</taxon>
        <taxon>Spiralia</taxon>
        <taxon>Gnathifera</taxon>
        <taxon>Rotifera</taxon>
        <taxon>Eurotatoria</taxon>
        <taxon>Monogononta</taxon>
        <taxon>Pseudotrocha</taxon>
        <taxon>Ploima</taxon>
        <taxon>Brachionidae</taxon>
        <taxon>Brachionus</taxon>
    </lineage>
</organism>
<keyword evidence="3" id="KW-0106">Calcium</keyword>
<dbReference type="InterPro" id="IPR018247">
    <property type="entry name" value="EF_Hand_1_Ca_BS"/>
</dbReference>
<accession>A0A813S625</accession>
<dbReference type="Proteomes" id="UP000663879">
    <property type="component" value="Unassembled WGS sequence"/>
</dbReference>
<dbReference type="Pfam" id="PF13499">
    <property type="entry name" value="EF-hand_7"/>
    <property type="match status" value="1"/>
</dbReference>
<evidence type="ECO:0000313" key="6">
    <source>
        <dbReference type="Proteomes" id="UP000663879"/>
    </source>
</evidence>
<dbReference type="CDD" id="cd00051">
    <property type="entry name" value="EFh"/>
    <property type="match status" value="2"/>
</dbReference>
<evidence type="ECO:0000256" key="3">
    <source>
        <dbReference type="ARBA" id="ARBA00022837"/>
    </source>
</evidence>
<comment type="caution">
    <text evidence="5">The sequence shown here is derived from an EMBL/GenBank/DDBJ whole genome shotgun (WGS) entry which is preliminary data.</text>
</comment>
<gene>
    <name evidence="5" type="ORF">OXX778_LOCUS5944</name>
</gene>
<evidence type="ECO:0000313" key="5">
    <source>
        <dbReference type="EMBL" id="CAF0790550.1"/>
    </source>
</evidence>
<reference evidence="5" key="1">
    <citation type="submission" date="2021-02" db="EMBL/GenBank/DDBJ databases">
        <authorList>
            <person name="Nowell W R."/>
        </authorList>
    </citation>
    <scope>NUCLEOTIDE SEQUENCE</scope>
    <source>
        <strain evidence="5">Ploen Becks lab</strain>
    </source>
</reference>
<feature type="domain" description="EF-hand" evidence="4">
    <location>
        <begin position="103"/>
        <end position="138"/>
    </location>
</feature>
<keyword evidence="1" id="KW-0479">Metal-binding</keyword>
<dbReference type="SMART" id="SM00054">
    <property type="entry name" value="EFh"/>
    <property type="match status" value="3"/>
</dbReference>
<protein>
    <recommendedName>
        <fullName evidence="4">EF-hand domain-containing protein</fullName>
    </recommendedName>
</protein>
<dbReference type="EMBL" id="CAJNOC010000676">
    <property type="protein sequence ID" value="CAF0790550.1"/>
    <property type="molecule type" value="Genomic_DNA"/>
</dbReference>
<sequence>MGNLCQHNSKDFTKLSEQEIQILLENTPFDRDQIDEWHKGFLKDCPDGRMTKYKLIEFYKMLYPYGKVEQFCKRVFKVFDRDNSGEIDFVELMTSISITASSDLKQKLTLSFKLFDTDNSGTIRQEELLDVIESIYALTLKEKDYRRRKDPYEIVDLIMEKFDTNKNNYLVKEDFFQGCLNNPSLAELIVP</sequence>
<name>A0A813S625_9BILA</name>
<feature type="domain" description="EF-hand" evidence="4">
    <location>
        <begin position="67"/>
        <end position="102"/>
    </location>
</feature>
<dbReference type="InterPro" id="IPR002048">
    <property type="entry name" value="EF_hand_dom"/>
</dbReference>
<dbReference type="PROSITE" id="PS00018">
    <property type="entry name" value="EF_HAND_1"/>
    <property type="match status" value="1"/>
</dbReference>
<dbReference type="Gene3D" id="1.10.238.10">
    <property type="entry name" value="EF-hand"/>
    <property type="match status" value="1"/>
</dbReference>